<feature type="region of interest" description="Disordered" evidence="1">
    <location>
        <begin position="116"/>
        <end position="165"/>
    </location>
</feature>
<feature type="region of interest" description="Disordered" evidence="1">
    <location>
        <begin position="185"/>
        <end position="368"/>
    </location>
</feature>
<feature type="region of interest" description="Disordered" evidence="1">
    <location>
        <begin position="389"/>
        <end position="429"/>
    </location>
</feature>
<dbReference type="Proteomes" id="UP000813385">
    <property type="component" value="Unassembled WGS sequence"/>
</dbReference>
<dbReference type="AlphaFoldDB" id="A0A8K0X2W7"/>
<evidence type="ECO:0000256" key="1">
    <source>
        <dbReference type="SAM" id="MobiDB-lite"/>
    </source>
</evidence>
<organism evidence="2 3">
    <name type="scientific">Plectosphaerella cucumerina</name>
    <dbReference type="NCBI Taxonomy" id="40658"/>
    <lineage>
        <taxon>Eukaryota</taxon>
        <taxon>Fungi</taxon>
        <taxon>Dikarya</taxon>
        <taxon>Ascomycota</taxon>
        <taxon>Pezizomycotina</taxon>
        <taxon>Sordariomycetes</taxon>
        <taxon>Hypocreomycetidae</taxon>
        <taxon>Glomerellales</taxon>
        <taxon>Plectosphaerellaceae</taxon>
        <taxon>Plectosphaerella</taxon>
    </lineage>
</organism>
<name>A0A8K0X2W7_9PEZI</name>
<proteinExistence type="predicted"/>
<evidence type="ECO:0000313" key="2">
    <source>
        <dbReference type="EMBL" id="KAH7358880.1"/>
    </source>
</evidence>
<feature type="compositionally biased region" description="Low complexity" evidence="1">
    <location>
        <begin position="389"/>
        <end position="399"/>
    </location>
</feature>
<sequence>MAFLEDPRMRQRWNRLSHNAGEVTENAAAGIWTFQHNYINPCFASIAASLESCTAPCLGEREERARRQRERERLQGRAEYSFDFYDDWAADELEGGGILGGGWGGEDWDRLLAGTSSQRKHNGGDGAGIQQEQPRRKRGMSYGTRGGRRKKGGEQDPTIIPSTQPIGFLSRLPWKLGKTLRYKPSAADLQDHPKQHDAPGRRGFGGENEPLLPHDENDDEDFYSDDEAAGFPTSRKRSGTTGSGDTSDSYRSRGDLFPSDGEGEEDAVPLDDEFTMVLDKMGGGGMDDKSSSRTRSSKGKRPASGRMSRTVSRATIDTQLSRRSSTMGMRHSSAGSVPPTPAEVLSMPSMEDLRREEERVQQEEEAEVERKRRAATALAIERGLRAAKLQEAAAEAPETPSEDLVASDKPDLKESSREETAETVDAPKEVPAVATESFVPARLPFFG</sequence>
<feature type="compositionally biased region" description="Basic and acidic residues" evidence="1">
    <location>
        <begin position="189"/>
        <end position="200"/>
    </location>
</feature>
<accession>A0A8K0X2W7</accession>
<comment type="caution">
    <text evidence="2">The sequence shown here is derived from an EMBL/GenBank/DDBJ whole genome shotgun (WGS) entry which is preliminary data.</text>
</comment>
<gene>
    <name evidence="2" type="ORF">B0T11DRAFT_285324</name>
</gene>
<dbReference type="OrthoDB" id="5421971at2759"/>
<feature type="compositionally biased region" description="Acidic residues" evidence="1">
    <location>
        <begin position="261"/>
        <end position="274"/>
    </location>
</feature>
<protein>
    <submittedName>
        <fullName evidence="2">Uncharacterized protein</fullName>
    </submittedName>
</protein>
<reference evidence="2" key="1">
    <citation type="journal article" date="2021" name="Nat. Commun.">
        <title>Genetic determinants of endophytism in the Arabidopsis root mycobiome.</title>
        <authorList>
            <person name="Mesny F."/>
            <person name="Miyauchi S."/>
            <person name="Thiergart T."/>
            <person name="Pickel B."/>
            <person name="Atanasova L."/>
            <person name="Karlsson M."/>
            <person name="Huettel B."/>
            <person name="Barry K.W."/>
            <person name="Haridas S."/>
            <person name="Chen C."/>
            <person name="Bauer D."/>
            <person name="Andreopoulos W."/>
            <person name="Pangilinan J."/>
            <person name="LaButti K."/>
            <person name="Riley R."/>
            <person name="Lipzen A."/>
            <person name="Clum A."/>
            <person name="Drula E."/>
            <person name="Henrissat B."/>
            <person name="Kohler A."/>
            <person name="Grigoriev I.V."/>
            <person name="Martin F.M."/>
            <person name="Hacquard S."/>
        </authorList>
    </citation>
    <scope>NUCLEOTIDE SEQUENCE</scope>
    <source>
        <strain evidence="2">MPI-CAGE-AT-0016</strain>
    </source>
</reference>
<keyword evidence="3" id="KW-1185">Reference proteome</keyword>
<feature type="compositionally biased region" description="Polar residues" evidence="1">
    <location>
        <begin position="307"/>
        <end position="327"/>
    </location>
</feature>
<feature type="compositionally biased region" description="Basic and acidic residues" evidence="1">
    <location>
        <begin position="406"/>
        <end position="428"/>
    </location>
</feature>
<feature type="compositionally biased region" description="Basic and acidic residues" evidence="1">
    <location>
        <begin position="351"/>
        <end position="362"/>
    </location>
</feature>
<dbReference type="EMBL" id="JAGPXD010000004">
    <property type="protein sequence ID" value="KAH7358880.1"/>
    <property type="molecule type" value="Genomic_DNA"/>
</dbReference>
<feature type="compositionally biased region" description="Acidic residues" evidence="1">
    <location>
        <begin position="216"/>
        <end position="228"/>
    </location>
</feature>
<evidence type="ECO:0000313" key="3">
    <source>
        <dbReference type="Proteomes" id="UP000813385"/>
    </source>
</evidence>